<accession>A0A411MCQ9</accession>
<protein>
    <submittedName>
        <fullName evidence="1">Class I SAM-dependent methyltransferase</fullName>
    </submittedName>
</protein>
<dbReference type="RefSeq" id="WP_130262272.1">
    <property type="nucleotide sequence ID" value="NZ_CP035952.1"/>
</dbReference>
<dbReference type="SUPFAM" id="SSF53335">
    <property type="entry name" value="S-adenosyl-L-methionine-dependent methyltransferases"/>
    <property type="match status" value="1"/>
</dbReference>
<dbReference type="InterPro" id="IPR029063">
    <property type="entry name" value="SAM-dependent_MTases_sf"/>
</dbReference>
<dbReference type="GO" id="GO:0008168">
    <property type="term" value="F:methyltransferase activity"/>
    <property type="evidence" value="ECO:0007669"/>
    <property type="project" value="UniProtKB-KW"/>
</dbReference>
<keyword evidence="1" id="KW-0808">Transferase</keyword>
<evidence type="ECO:0000313" key="2">
    <source>
        <dbReference type="Proteomes" id="UP000291130"/>
    </source>
</evidence>
<dbReference type="Gene3D" id="3.40.50.150">
    <property type="entry name" value="Vaccinia Virus protein VP39"/>
    <property type="match status" value="1"/>
</dbReference>
<dbReference type="KEGG" id="ptk:EXN22_02325"/>
<organism evidence="1 2">
    <name type="scientific">Pseudomonas tructae</name>
    <dbReference type="NCBI Taxonomy" id="2518644"/>
    <lineage>
        <taxon>Bacteria</taxon>
        <taxon>Pseudomonadati</taxon>
        <taxon>Pseudomonadota</taxon>
        <taxon>Gammaproteobacteria</taxon>
        <taxon>Pseudomonadales</taxon>
        <taxon>Pseudomonadaceae</taxon>
        <taxon>Pseudomonas</taxon>
    </lineage>
</organism>
<keyword evidence="2" id="KW-1185">Reference proteome</keyword>
<name>A0A411MCQ9_9PSED</name>
<dbReference type="AlphaFoldDB" id="A0A411MCQ9"/>
<dbReference type="EMBL" id="CP035952">
    <property type="protein sequence ID" value="QBF24574.1"/>
    <property type="molecule type" value="Genomic_DNA"/>
</dbReference>
<evidence type="ECO:0000313" key="1">
    <source>
        <dbReference type="EMBL" id="QBF24574.1"/>
    </source>
</evidence>
<dbReference type="GO" id="GO:0032259">
    <property type="term" value="P:methylation"/>
    <property type="evidence" value="ECO:0007669"/>
    <property type="project" value="UniProtKB-KW"/>
</dbReference>
<proteinExistence type="predicted"/>
<dbReference type="Pfam" id="PF13578">
    <property type="entry name" value="Methyltransf_24"/>
    <property type="match status" value="1"/>
</dbReference>
<dbReference type="OrthoDB" id="9799872at2"/>
<keyword evidence="1" id="KW-0489">Methyltransferase</keyword>
<gene>
    <name evidence="1" type="ORF">EXN22_02325</name>
</gene>
<sequence length="357" mass="38840">MAKPVLIFPAGMPRSLAYLERALSEGQRVVGSSSLGHDPSRESYPDWVHLPYVTAADFDDKLRQAIAEFDIGGIFTPNPVVWDYLSRCIGEAFPGVTLVNASPVASEVAPYNKALQFGAALLAEPLPLAGATEPKPALSALELAALFRHAESIPGMCDHEKTRALCELFRYAPQGDVVEIGSWWGKSAFILSRLANCFNVGKLLCVDPWSNEHLIQNDEKGLVDRVPVNADEALTVFQLNLLPYANGAVNYLRLPSVEAAVAYRGSRQVNTPAFGATTYSGRIAVLHVDGNHSYESAHADVQAWADLVVPGGWIIIDDYIWPYGDGPQRVADAFIEQHLDNIDCAFVMGSAMFIKLA</sequence>
<dbReference type="Proteomes" id="UP000291130">
    <property type="component" value="Chromosome"/>
</dbReference>
<reference evidence="1 2" key="1">
    <citation type="submission" date="2019-02" db="EMBL/GenBank/DDBJ databases">
        <title>Complete genome sequence of Pseudomonas sp. SNU WT1 isolated from rainbow trout.</title>
        <authorList>
            <person name="Oh W.T."/>
            <person name="Park S.C."/>
        </authorList>
    </citation>
    <scope>NUCLEOTIDE SEQUENCE [LARGE SCALE GENOMIC DNA]</scope>
    <source>
        <strain evidence="1 2">SNU WT1</strain>
    </source>
</reference>